<evidence type="ECO:0000256" key="5">
    <source>
        <dbReference type="ARBA" id="ARBA00023242"/>
    </source>
</evidence>
<comment type="caution">
    <text evidence="9">The sequence shown here is derived from an EMBL/GenBank/DDBJ whole genome shotgun (WGS) entry which is preliminary data.</text>
</comment>
<dbReference type="EMBL" id="SDRB02013090">
    <property type="protein sequence ID" value="THF95996.1"/>
    <property type="molecule type" value="Genomic_DNA"/>
</dbReference>
<dbReference type="GO" id="GO:1990904">
    <property type="term" value="C:ribonucleoprotein complex"/>
    <property type="evidence" value="ECO:0007669"/>
    <property type="project" value="UniProtKB-KW"/>
</dbReference>
<accession>A0A4V3WJ85</accession>
<evidence type="ECO:0000256" key="3">
    <source>
        <dbReference type="ARBA" id="ARBA00022833"/>
    </source>
</evidence>
<dbReference type="GO" id="GO:0005635">
    <property type="term" value="C:nuclear envelope"/>
    <property type="evidence" value="ECO:0007669"/>
    <property type="project" value="TreeGrafter"/>
</dbReference>
<dbReference type="InterPro" id="IPR011989">
    <property type="entry name" value="ARM-like"/>
</dbReference>
<evidence type="ECO:0000313" key="9">
    <source>
        <dbReference type="EMBL" id="THF95996.1"/>
    </source>
</evidence>
<keyword evidence="2" id="KW-0813">Transport</keyword>
<dbReference type="Pfam" id="PF01599">
    <property type="entry name" value="Ribosomal_S27"/>
    <property type="match status" value="1"/>
</dbReference>
<dbReference type="InterPro" id="IPR016024">
    <property type="entry name" value="ARM-type_fold"/>
</dbReference>
<keyword evidence="5" id="KW-0539">Nucleus</keyword>
<reference evidence="9 10" key="1">
    <citation type="journal article" date="2018" name="Proc. Natl. Acad. Sci. U.S.A.">
        <title>Draft genome sequence of Camellia sinensis var. sinensis provides insights into the evolution of the tea genome and tea quality.</title>
        <authorList>
            <person name="Wei C."/>
            <person name="Yang H."/>
            <person name="Wang S."/>
            <person name="Zhao J."/>
            <person name="Liu C."/>
            <person name="Gao L."/>
            <person name="Xia E."/>
            <person name="Lu Y."/>
            <person name="Tai Y."/>
            <person name="She G."/>
            <person name="Sun J."/>
            <person name="Cao H."/>
            <person name="Tong W."/>
            <person name="Gao Q."/>
            <person name="Li Y."/>
            <person name="Deng W."/>
            <person name="Jiang X."/>
            <person name="Wang W."/>
            <person name="Chen Q."/>
            <person name="Zhang S."/>
            <person name="Li H."/>
            <person name="Wu J."/>
            <person name="Wang P."/>
            <person name="Li P."/>
            <person name="Shi C."/>
            <person name="Zheng F."/>
            <person name="Jian J."/>
            <person name="Huang B."/>
            <person name="Shan D."/>
            <person name="Shi M."/>
            <person name="Fang C."/>
            <person name="Yue Y."/>
            <person name="Li F."/>
            <person name="Li D."/>
            <person name="Wei S."/>
            <person name="Han B."/>
            <person name="Jiang C."/>
            <person name="Yin Y."/>
            <person name="Xia T."/>
            <person name="Zhang Z."/>
            <person name="Bennetzen J.L."/>
            <person name="Zhao S."/>
            <person name="Wan X."/>
        </authorList>
    </citation>
    <scope>NUCLEOTIDE SEQUENCE [LARGE SCALE GENOMIC DNA]</scope>
    <source>
        <strain evidence="10">cv. Shuchazao</strain>
        <tissue evidence="9">Leaf</tissue>
    </source>
</reference>
<dbReference type="GO" id="GO:0005049">
    <property type="term" value="F:nuclear export signal receptor activity"/>
    <property type="evidence" value="ECO:0007669"/>
    <property type="project" value="TreeGrafter"/>
</dbReference>
<dbReference type="Gene3D" id="6.20.50.150">
    <property type="match status" value="1"/>
</dbReference>
<dbReference type="SUPFAM" id="SSF48371">
    <property type="entry name" value="ARM repeat"/>
    <property type="match status" value="1"/>
</dbReference>
<evidence type="ECO:0000256" key="6">
    <source>
        <dbReference type="ARBA" id="ARBA00023274"/>
    </source>
</evidence>
<dbReference type="GO" id="GO:0006412">
    <property type="term" value="P:translation"/>
    <property type="evidence" value="ECO:0007669"/>
    <property type="project" value="InterPro"/>
</dbReference>
<dbReference type="SMART" id="SM01402">
    <property type="entry name" value="Ribosomal_S27"/>
    <property type="match status" value="1"/>
</dbReference>
<dbReference type="PANTHER" id="PTHR10997:SF29">
    <property type="entry name" value="ARM REPEAT SUPERFAMILY PROTEIN"/>
    <property type="match status" value="1"/>
</dbReference>
<dbReference type="GO" id="GO:0006611">
    <property type="term" value="P:protein export from nucleus"/>
    <property type="evidence" value="ECO:0007669"/>
    <property type="project" value="TreeGrafter"/>
</dbReference>
<keyword evidence="6" id="KW-0687">Ribonucleoprotein</keyword>
<dbReference type="InterPro" id="IPR002906">
    <property type="entry name" value="Ribosomal_eS31"/>
</dbReference>
<dbReference type="InterPro" id="IPR038582">
    <property type="entry name" value="Ribosomal_eS31_euk-type_sf"/>
</dbReference>
<evidence type="ECO:0000313" key="10">
    <source>
        <dbReference type="Proteomes" id="UP000306102"/>
    </source>
</evidence>
<dbReference type="InterPro" id="IPR011332">
    <property type="entry name" value="Ribosomal_zn-bd"/>
</dbReference>
<comment type="subcellular location">
    <subcellularLocation>
        <location evidence="1">Nucleus</location>
    </subcellularLocation>
</comment>
<dbReference type="GO" id="GO:0031267">
    <property type="term" value="F:small GTPase binding"/>
    <property type="evidence" value="ECO:0007669"/>
    <property type="project" value="InterPro"/>
</dbReference>
<organism evidence="9 10">
    <name type="scientific">Camellia sinensis var. sinensis</name>
    <name type="common">China tea</name>
    <dbReference type="NCBI Taxonomy" id="542762"/>
    <lineage>
        <taxon>Eukaryota</taxon>
        <taxon>Viridiplantae</taxon>
        <taxon>Streptophyta</taxon>
        <taxon>Embryophyta</taxon>
        <taxon>Tracheophyta</taxon>
        <taxon>Spermatophyta</taxon>
        <taxon>Magnoliopsida</taxon>
        <taxon>eudicotyledons</taxon>
        <taxon>Gunneridae</taxon>
        <taxon>Pentapetalae</taxon>
        <taxon>asterids</taxon>
        <taxon>Ericales</taxon>
        <taxon>Theaceae</taxon>
        <taxon>Camellia</taxon>
    </lineage>
</organism>
<proteinExistence type="predicted"/>
<dbReference type="GO" id="GO:0005840">
    <property type="term" value="C:ribosome"/>
    <property type="evidence" value="ECO:0007669"/>
    <property type="project" value="UniProtKB-KW"/>
</dbReference>
<dbReference type="GO" id="GO:0003735">
    <property type="term" value="F:structural constituent of ribosome"/>
    <property type="evidence" value="ECO:0007669"/>
    <property type="project" value="InterPro"/>
</dbReference>
<feature type="domain" description="Small ribosomal subunit protein eS31" evidence="8">
    <location>
        <begin position="1142"/>
        <end position="1187"/>
    </location>
</feature>
<dbReference type="Gene3D" id="1.25.10.10">
    <property type="entry name" value="Leucine-rich Repeat Variant"/>
    <property type="match status" value="2"/>
</dbReference>
<evidence type="ECO:0000259" key="8">
    <source>
        <dbReference type="SMART" id="SM01402"/>
    </source>
</evidence>
<dbReference type="Proteomes" id="UP000306102">
    <property type="component" value="Unassembled WGS sequence"/>
</dbReference>
<name>A0A4V3WJ85_CAMSN</name>
<evidence type="ECO:0000256" key="2">
    <source>
        <dbReference type="ARBA" id="ARBA00022448"/>
    </source>
</evidence>
<dbReference type="Pfam" id="PF03810">
    <property type="entry name" value="IBN_N"/>
    <property type="match status" value="1"/>
</dbReference>
<feature type="region of interest" description="Disordered" evidence="7">
    <location>
        <begin position="391"/>
        <end position="413"/>
    </location>
</feature>
<dbReference type="InterPro" id="IPR001494">
    <property type="entry name" value="Importin-beta_N"/>
</dbReference>
<gene>
    <name evidence="9" type="ORF">TEA_009399</name>
</gene>
<evidence type="ECO:0000256" key="7">
    <source>
        <dbReference type="SAM" id="MobiDB-lite"/>
    </source>
</evidence>
<keyword evidence="10" id="KW-1185">Reference proteome</keyword>
<dbReference type="GO" id="GO:0005829">
    <property type="term" value="C:cytosol"/>
    <property type="evidence" value="ECO:0007669"/>
    <property type="project" value="TreeGrafter"/>
</dbReference>
<dbReference type="SUPFAM" id="SSF57829">
    <property type="entry name" value="Zn-binding ribosomal proteins"/>
    <property type="match status" value="1"/>
</dbReference>
<dbReference type="AlphaFoldDB" id="A0A4V3WJ85"/>
<dbReference type="STRING" id="542762.A0A4V3WJ85"/>
<dbReference type="PANTHER" id="PTHR10997">
    <property type="entry name" value="IMPORTIN-7, 8, 11"/>
    <property type="match status" value="1"/>
</dbReference>
<keyword evidence="3" id="KW-0862">Zinc</keyword>
<evidence type="ECO:0000256" key="4">
    <source>
        <dbReference type="ARBA" id="ARBA00022980"/>
    </source>
</evidence>
<protein>
    <recommendedName>
        <fullName evidence="8">Small ribosomal subunit protein eS31 domain-containing protein</fullName>
    </recommendedName>
</protein>
<sequence length="1196" mass="133583">MEAHQIAQLLSQTLSPDGHIVHSATDALDRLSLLPTFPFSLLSISTGSDDPGQRIAAATYLKNFTRRNIPSSKVSKEFRDALLRALLQVDSAVLKVLVEVFRVIVAAEFVKENSWPDLVPELRAVVQNSDMINRSGNCEWKTINALTVLQSLIRPFQYFLNPKVAKEPVPPQLELIAQEILVPLFDVFHQCVQKALTFSGEGEEEIEKLLLILCKCMYFSVRSHMPSALAPHLSSFCRDLFGILDSLSFDGAITLEDGHLLRLKTGKRSLLIFCALVTRHRKLSDKLMPNIINCVSKIVKHSTNISKMDFLSERIVSLAFDVISRVLETGPGWRLVSPHFSSLLNSAIFPALVMNEKEEISGWKEDLFTARKSALNLLGVISMSKGPPVVGSGYNSSLSSKRKKGDKTKGKDRSSMGELLVLPFLSKFPIPSDINACETRILNEYYGVLMAYGSLQDFLSEQRAEYTATLVRMRVLPLYTISTCLPYLIASANWVLGELASCLPEEMSADIYSSLVKALSMPDMGDISCYPVRVSAAGAITELVENDYLPPEWLPLLQIVVSRIADEGEETSILFQLLGTLVEAGNEHVSLHIPYIISSLVGTISKCIPPNPEPWPQGFAALAVMAQCWEDSMPEEDDHNESSEVWVSGRATIARALSNLLQQGWLRPAQQMSRFLQNGAKNDRNLVLPVVALFGGRETLLFLPEPAKSRINHYRNLHALLLGLNYVHCHLFSLYFIYAFFPGMYGQEIEAAPFLPPPSCIDDSSALLRFIMQSVTEGNEVLKLKVSELLLVWADLIANWNAWEETEDLSIFNCIKDIVNLHQKFMLQNFMMGEMPPPPAPPVPHPIIEGIATFVSEAFSQYPSATWRASSCVHLLLHVPSYTFEAEGIKQSLVIAFSHSAFSRFRDIRNKPSSLWKPLLLAVSSCYLCYPDVVEKILEKDEHEGFAVWASAVGLISSSTFEHGLSSESEIKLSVMTLAKVVERLLTLENQKAGLLQKCFTSLMEASVSLKEAQGEEDDDEESRDDQDAGDEDTEDDDNDEDSDDDEREETEEEFLDRYAKAAIALENGTVVEEGDVEDQEQELELGGLEEVDQESVVLSLIKRYHQVLLHGQSLPPQKRKKKTYTKPKKIKHKKKKVKLAVLQFYKVDDSGKVQRLRKECPNAECGAGTFMANHFDRHYCGKCGLTYVYQKAGGD</sequence>
<evidence type="ECO:0000256" key="1">
    <source>
        <dbReference type="ARBA" id="ARBA00004123"/>
    </source>
</evidence>
<dbReference type="GO" id="GO:0006606">
    <property type="term" value="P:protein import into nucleus"/>
    <property type="evidence" value="ECO:0007669"/>
    <property type="project" value="TreeGrafter"/>
</dbReference>
<feature type="region of interest" description="Disordered" evidence="7">
    <location>
        <begin position="1010"/>
        <end position="1054"/>
    </location>
</feature>
<feature type="compositionally biased region" description="Acidic residues" evidence="7">
    <location>
        <begin position="1015"/>
        <end position="1054"/>
    </location>
</feature>
<keyword evidence="4" id="KW-0689">Ribosomal protein</keyword>